<reference evidence="3" key="1">
    <citation type="journal article" date="2019" name="Int. J. Syst. Evol. Microbiol.">
        <title>The Global Catalogue of Microorganisms (GCM) 10K type strain sequencing project: providing services to taxonomists for standard genome sequencing and annotation.</title>
        <authorList>
            <consortium name="The Broad Institute Genomics Platform"/>
            <consortium name="The Broad Institute Genome Sequencing Center for Infectious Disease"/>
            <person name="Wu L."/>
            <person name="Ma J."/>
        </authorList>
    </citation>
    <scope>NUCLEOTIDE SEQUENCE [LARGE SCALE GENOMIC DNA]</scope>
    <source>
        <strain evidence="3">KCTC 32465</strain>
    </source>
</reference>
<sequence>MGFVTKNKGGDSRPRPYLPHGEGANAHPEVRVLGLLSTAVNLNVVTQPI</sequence>
<keyword evidence="3" id="KW-1185">Reference proteome</keyword>
<name>A0ABQ3D120_9RHOB</name>
<evidence type="ECO:0000313" key="3">
    <source>
        <dbReference type="Proteomes" id="UP000634455"/>
    </source>
</evidence>
<gene>
    <name evidence="2" type="ORF">GCM10008927_15100</name>
</gene>
<dbReference type="Proteomes" id="UP000634455">
    <property type="component" value="Unassembled WGS sequence"/>
</dbReference>
<comment type="caution">
    <text evidence="2">The sequence shown here is derived from an EMBL/GenBank/DDBJ whole genome shotgun (WGS) entry which is preliminary data.</text>
</comment>
<dbReference type="EMBL" id="BMZF01000003">
    <property type="protein sequence ID" value="GHA50832.1"/>
    <property type="molecule type" value="Genomic_DNA"/>
</dbReference>
<protein>
    <submittedName>
        <fullName evidence="2">Uncharacterized protein</fullName>
    </submittedName>
</protein>
<proteinExistence type="predicted"/>
<evidence type="ECO:0000313" key="2">
    <source>
        <dbReference type="EMBL" id="GHA50832.1"/>
    </source>
</evidence>
<feature type="region of interest" description="Disordered" evidence="1">
    <location>
        <begin position="1"/>
        <end position="25"/>
    </location>
</feature>
<accession>A0ABQ3D120</accession>
<organism evidence="2 3">
    <name type="scientific">Paramylibacter ulvae</name>
    <dbReference type="NCBI Taxonomy" id="1651968"/>
    <lineage>
        <taxon>Bacteria</taxon>
        <taxon>Pseudomonadati</taxon>
        <taxon>Pseudomonadota</taxon>
        <taxon>Alphaproteobacteria</taxon>
        <taxon>Rhodobacterales</taxon>
        <taxon>Paracoccaceae</taxon>
        <taxon>Paramylibacter</taxon>
    </lineage>
</organism>
<evidence type="ECO:0000256" key="1">
    <source>
        <dbReference type="SAM" id="MobiDB-lite"/>
    </source>
</evidence>